<dbReference type="EMBL" id="JXDF01000011">
    <property type="protein sequence ID" value="KPN83641.1"/>
    <property type="molecule type" value="Genomic_DNA"/>
</dbReference>
<evidence type="ECO:0000313" key="20">
    <source>
        <dbReference type="Proteomes" id="UP000037749"/>
    </source>
</evidence>
<dbReference type="eggNOG" id="COG0462">
    <property type="taxonomic scope" value="Bacteria"/>
</dbReference>
<dbReference type="GO" id="GO:0006164">
    <property type="term" value="P:purine nucleotide biosynthetic process"/>
    <property type="evidence" value="ECO:0007669"/>
    <property type="project" value="TreeGrafter"/>
</dbReference>
<dbReference type="NCBIfam" id="NF002618">
    <property type="entry name" value="PRK02269.1"/>
    <property type="match status" value="1"/>
</dbReference>
<dbReference type="RefSeq" id="WP_034532467.1">
    <property type="nucleotide sequence ID" value="NZ_BAABVW010000066.1"/>
</dbReference>
<dbReference type="OrthoDB" id="9777067at2"/>
<dbReference type="KEGG" id="lku:APS55_01325"/>
<evidence type="ECO:0000256" key="4">
    <source>
        <dbReference type="ARBA" id="ARBA00022723"/>
    </source>
</evidence>
<evidence type="ECO:0000256" key="9">
    <source>
        <dbReference type="ARBA" id="ARBA00022842"/>
    </source>
</evidence>
<evidence type="ECO:0000256" key="8">
    <source>
        <dbReference type="ARBA" id="ARBA00022840"/>
    </source>
</evidence>
<comment type="catalytic activity">
    <reaction evidence="10 13">
        <text>D-ribose 5-phosphate + ATP = 5-phospho-alpha-D-ribose 1-diphosphate + AMP + H(+)</text>
        <dbReference type="Rhea" id="RHEA:15609"/>
        <dbReference type="ChEBI" id="CHEBI:15378"/>
        <dbReference type="ChEBI" id="CHEBI:30616"/>
        <dbReference type="ChEBI" id="CHEBI:58017"/>
        <dbReference type="ChEBI" id="CHEBI:78346"/>
        <dbReference type="ChEBI" id="CHEBI:456215"/>
        <dbReference type="EC" id="2.7.6.1"/>
    </reaction>
</comment>
<feature type="binding site" evidence="13">
    <location>
        <position position="136"/>
    </location>
    <ligand>
        <name>Mg(2+)</name>
        <dbReference type="ChEBI" id="CHEBI:18420"/>
    </ligand>
</feature>
<dbReference type="PATRIC" id="fig|148814.10.peg.317"/>
<dbReference type="HAMAP" id="MF_00583_B">
    <property type="entry name" value="RibP_PPkinase_B"/>
    <property type="match status" value="1"/>
</dbReference>
<keyword evidence="6 13" id="KW-0547">Nucleotide-binding</keyword>
<dbReference type="GO" id="GO:0005524">
    <property type="term" value="F:ATP binding"/>
    <property type="evidence" value="ECO:0007669"/>
    <property type="project" value="UniProtKB-KW"/>
</dbReference>
<feature type="active site" evidence="13">
    <location>
        <position position="199"/>
    </location>
</feature>
<evidence type="ECO:0000256" key="13">
    <source>
        <dbReference type="HAMAP-Rule" id="MF_00583"/>
    </source>
</evidence>
<evidence type="ECO:0000256" key="3">
    <source>
        <dbReference type="ARBA" id="ARBA00022679"/>
    </source>
</evidence>
<evidence type="ECO:0000256" key="11">
    <source>
        <dbReference type="ARBA" id="ARBA00054914"/>
    </source>
</evidence>
<evidence type="ECO:0000256" key="12">
    <source>
        <dbReference type="ARBA" id="ARBA00061444"/>
    </source>
</evidence>
<keyword evidence="3 13" id="KW-0808">Transferase</keyword>
<dbReference type="Proteomes" id="UP000067203">
    <property type="component" value="Chromosome"/>
</dbReference>
<dbReference type="FunFam" id="3.40.50.2020:FF:000005">
    <property type="entry name" value="Ribose-phosphate pyrophosphokinase 1"/>
    <property type="match status" value="1"/>
</dbReference>
<feature type="domain" description="Ribose-phosphate pyrophosphokinase N-terminal" evidence="14">
    <location>
        <begin position="10"/>
        <end position="126"/>
    </location>
</feature>
<feature type="binding site" evidence="13">
    <location>
        <begin position="102"/>
        <end position="103"/>
    </location>
    <ligand>
        <name>ATP</name>
        <dbReference type="ChEBI" id="CHEBI:30616"/>
    </ligand>
</feature>
<dbReference type="Proteomes" id="UP000050269">
    <property type="component" value="Unassembled WGS sequence"/>
</dbReference>
<feature type="binding site" evidence="13">
    <location>
        <position position="201"/>
    </location>
    <ligand>
        <name>D-ribose 5-phosphate</name>
        <dbReference type="ChEBI" id="CHEBI:78346"/>
    </ligand>
</feature>
<dbReference type="Proteomes" id="UP000037778">
    <property type="component" value="Unassembled WGS sequence"/>
</dbReference>
<dbReference type="EMBL" id="JXCZ01000009">
    <property type="protein sequence ID" value="KOY79587.1"/>
    <property type="molecule type" value="Genomic_DNA"/>
</dbReference>
<dbReference type="InterPro" id="IPR000842">
    <property type="entry name" value="PRib_PP_synth_CS"/>
</dbReference>
<dbReference type="GO" id="GO:0016301">
    <property type="term" value="F:kinase activity"/>
    <property type="evidence" value="ECO:0007669"/>
    <property type="project" value="UniProtKB-KW"/>
</dbReference>
<dbReference type="InterPro" id="IPR000836">
    <property type="entry name" value="PRTase_dom"/>
</dbReference>
<comment type="pathway">
    <text evidence="1 13">Metabolic intermediate biosynthesis; 5-phospho-alpha-D-ribose 1-diphosphate biosynthesis; 5-phospho-alpha-D-ribose 1-diphosphate from D-ribose 5-phosphate (route I): step 1/1.</text>
</comment>
<evidence type="ECO:0000256" key="7">
    <source>
        <dbReference type="ARBA" id="ARBA00022777"/>
    </source>
</evidence>
<evidence type="ECO:0000313" key="24">
    <source>
        <dbReference type="Proteomes" id="UP000186588"/>
    </source>
</evidence>
<reference evidence="16 24" key="4">
    <citation type="journal article" date="2016" name="Syst. Appl. Microbiol.">
        <title>Genomic characterization of a fructophilic bee symbiont Lactobacillus kunkeei reveals its niche-specific adaptation.</title>
        <authorList>
            <person name="Maeno S."/>
            <person name="Tanizawa Y."/>
            <person name="Kanesaki Y."/>
            <person name="Kubota E."/>
            <person name="Kumar H."/>
            <person name="Dicks L."/>
            <person name="Salminen S."/>
            <person name="Nakagawa J."/>
            <person name="Arita M."/>
            <person name="Endo A."/>
        </authorList>
    </citation>
    <scope>NUCLEOTIDE SEQUENCE [LARGE SCALE GENOMIC DNA]</scope>
    <source>
        <strain evidence="16 24">FF30-6</strain>
    </source>
</reference>
<evidence type="ECO:0000256" key="5">
    <source>
        <dbReference type="ARBA" id="ARBA00022727"/>
    </source>
</evidence>
<feature type="binding site" evidence="13">
    <location>
        <position position="225"/>
    </location>
    <ligand>
        <name>D-ribose 5-phosphate</name>
        <dbReference type="ChEBI" id="CHEBI:78346"/>
    </ligand>
</feature>
<evidence type="ECO:0000256" key="1">
    <source>
        <dbReference type="ARBA" id="ARBA00004996"/>
    </source>
</evidence>
<accession>A0A087EN01</accession>
<keyword evidence="8 13" id="KW-0067">ATP-binding</keyword>
<dbReference type="EMBL" id="CP012920">
    <property type="protein sequence ID" value="ALJ30952.1"/>
    <property type="molecule type" value="Genomic_DNA"/>
</dbReference>
<dbReference type="GO" id="GO:0002189">
    <property type="term" value="C:ribose phosphate diphosphokinase complex"/>
    <property type="evidence" value="ECO:0007669"/>
    <property type="project" value="TreeGrafter"/>
</dbReference>
<dbReference type="PANTHER" id="PTHR10210">
    <property type="entry name" value="RIBOSE-PHOSPHATE DIPHOSPHOKINASE FAMILY MEMBER"/>
    <property type="match status" value="1"/>
</dbReference>
<evidence type="ECO:0000256" key="10">
    <source>
        <dbReference type="ARBA" id="ARBA00049535"/>
    </source>
</evidence>
<keyword evidence="7 13" id="KW-0418">Kinase</keyword>
<dbReference type="GO" id="GO:0000287">
    <property type="term" value="F:magnesium ion binding"/>
    <property type="evidence" value="ECO:0007669"/>
    <property type="project" value="UniProtKB-UniRule"/>
</dbReference>
<keyword evidence="5 13" id="KW-0545">Nucleotide biosynthesis</keyword>
<keyword evidence="21" id="KW-1185">Reference proteome</keyword>
<evidence type="ECO:0000313" key="19">
    <source>
        <dbReference type="EMBL" id="KPN83641.1"/>
    </source>
</evidence>
<evidence type="ECO:0000313" key="23">
    <source>
        <dbReference type="Proteomes" id="UP000067203"/>
    </source>
</evidence>
<comment type="similarity">
    <text evidence="12 13">Belongs to the ribose-phosphate pyrophosphokinase family. Class I subfamily.</text>
</comment>
<feature type="binding site" evidence="13">
    <location>
        <begin position="229"/>
        <end position="233"/>
    </location>
    <ligand>
        <name>D-ribose 5-phosphate</name>
        <dbReference type="ChEBI" id="CHEBI:78346"/>
    </ligand>
</feature>
<dbReference type="GeneID" id="66348445"/>
<dbReference type="Proteomes" id="UP000186588">
    <property type="component" value="Unassembled WGS sequence"/>
</dbReference>
<dbReference type="InterPro" id="IPR029057">
    <property type="entry name" value="PRTase-like"/>
</dbReference>
<organism evidence="19 22">
    <name type="scientific">Apilactobacillus kunkeei</name>
    <dbReference type="NCBI Taxonomy" id="148814"/>
    <lineage>
        <taxon>Bacteria</taxon>
        <taxon>Bacillati</taxon>
        <taxon>Bacillota</taxon>
        <taxon>Bacilli</taxon>
        <taxon>Lactobacillales</taxon>
        <taxon>Lactobacillaceae</taxon>
        <taxon>Apilactobacillus</taxon>
    </lineage>
</organism>
<dbReference type="SMART" id="SM01400">
    <property type="entry name" value="Pribosyltran_N"/>
    <property type="match status" value="1"/>
</dbReference>
<evidence type="ECO:0000313" key="17">
    <source>
        <dbReference type="EMBL" id="KOY76891.1"/>
    </source>
</evidence>
<keyword evidence="2 13" id="KW-0963">Cytoplasm</keyword>
<name>A0A087EN01_9LACO</name>
<dbReference type="EMBL" id="JXCY01000003">
    <property type="protein sequence ID" value="KOY76891.1"/>
    <property type="molecule type" value="Genomic_DNA"/>
</dbReference>
<keyword evidence="9 13" id="KW-0460">Magnesium</keyword>
<dbReference type="EMBL" id="BDDX01000010">
    <property type="protein sequence ID" value="GAT90828.1"/>
    <property type="molecule type" value="Genomic_DNA"/>
</dbReference>
<protein>
    <recommendedName>
        <fullName evidence="13">Ribose-phosphate pyrophosphokinase</fullName>
        <shortName evidence="13">RPPK</shortName>
        <ecNumber evidence="13">2.7.6.1</ecNumber>
    </recommendedName>
    <alternativeName>
        <fullName evidence="13">5-phospho-D-ribosyl alpha-1-diphosphate synthase</fullName>
    </alternativeName>
    <alternativeName>
        <fullName evidence="13">Phosphoribosyl diphosphate synthase</fullName>
    </alternativeName>
    <alternativeName>
        <fullName evidence="13">Phosphoribosyl pyrophosphate synthase</fullName>
        <shortName evidence="13">P-Rib-PP synthase</shortName>
        <shortName evidence="13">PRPP synthase</shortName>
        <shortName evidence="13">PRPPase</shortName>
    </alternativeName>
</protein>
<dbReference type="InterPro" id="IPR037515">
    <property type="entry name" value="Rib-P_diPkinase_bac"/>
</dbReference>
<dbReference type="PROSITE" id="PS00114">
    <property type="entry name" value="PRPP_SYNTHASE"/>
    <property type="match status" value="1"/>
</dbReference>
<comment type="subunit">
    <text evidence="13">Homohexamer.</text>
</comment>
<comment type="subcellular location">
    <subcellularLocation>
        <location evidence="13">Cytoplasm</location>
    </subcellularLocation>
</comment>
<evidence type="ECO:0000313" key="18">
    <source>
        <dbReference type="EMBL" id="KOY79587.1"/>
    </source>
</evidence>
<dbReference type="EC" id="2.7.6.1" evidence="13"/>
<gene>
    <name evidence="13 19" type="primary">prs</name>
    <name evidence="16" type="synonym">prsA_2</name>
    <name evidence="15" type="ORF">APS55_01325</name>
    <name evidence="16" type="ORF">FF306_00939</name>
    <name evidence="17" type="ORF">RZ71_11190</name>
    <name evidence="18" type="ORF">RZ72_08110</name>
    <name evidence="19" type="ORF">RZ78_07830</name>
</gene>
<dbReference type="GO" id="GO:0004749">
    <property type="term" value="F:ribose phosphate diphosphokinase activity"/>
    <property type="evidence" value="ECO:0007669"/>
    <property type="project" value="UniProtKB-UniRule"/>
</dbReference>
<dbReference type="FunFam" id="3.40.50.2020:FF:000001">
    <property type="entry name" value="Ribose-phosphate pyrophosphokinase"/>
    <property type="match status" value="1"/>
</dbReference>
<evidence type="ECO:0000256" key="2">
    <source>
        <dbReference type="ARBA" id="ARBA00022490"/>
    </source>
</evidence>
<dbReference type="NCBIfam" id="TIGR01251">
    <property type="entry name" value="ribP_PPkin"/>
    <property type="match status" value="1"/>
</dbReference>
<evidence type="ECO:0000259" key="14">
    <source>
        <dbReference type="Pfam" id="PF13793"/>
    </source>
</evidence>
<proteinExistence type="inferred from homology"/>
<dbReference type="PANTHER" id="PTHR10210:SF41">
    <property type="entry name" value="RIBOSE-PHOSPHATE PYROPHOSPHOKINASE 1, CHLOROPLASTIC"/>
    <property type="match status" value="1"/>
</dbReference>
<dbReference type="Gene3D" id="3.40.50.2020">
    <property type="match status" value="2"/>
</dbReference>
<comment type="function">
    <text evidence="11 13">Involved in the biosynthesis of the central metabolite phospho-alpha-D-ribosyl-1-pyrophosphate (PRPP) via the transfer of pyrophosphoryl group from ATP to 1-hydroxyl of ribose-5-phosphate (Rib-5-P).</text>
</comment>
<comment type="cofactor">
    <cofactor evidence="13">
        <name>Mg(2+)</name>
        <dbReference type="ChEBI" id="CHEBI:18420"/>
    </cofactor>
    <text evidence="13">Binds 2 Mg(2+) ions per subunit.</text>
</comment>
<evidence type="ECO:0000313" key="22">
    <source>
        <dbReference type="Proteomes" id="UP000050269"/>
    </source>
</evidence>
<evidence type="ECO:0000313" key="15">
    <source>
        <dbReference type="EMBL" id="ALJ30952.1"/>
    </source>
</evidence>
<evidence type="ECO:0000313" key="21">
    <source>
        <dbReference type="Proteomes" id="UP000037778"/>
    </source>
</evidence>
<dbReference type="Pfam" id="PF14572">
    <property type="entry name" value="Pribosyl_synth"/>
    <property type="match status" value="1"/>
</dbReference>
<dbReference type="Pfam" id="PF13793">
    <property type="entry name" value="Pribosyltran_N"/>
    <property type="match status" value="1"/>
</dbReference>
<evidence type="ECO:0000256" key="6">
    <source>
        <dbReference type="ARBA" id="ARBA00022741"/>
    </source>
</evidence>
<feature type="binding site" evidence="13">
    <location>
        <begin position="43"/>
        <end position="45"/>
    </location>
    <ligand>
        <name>ATP</name>
        <dbReference type="ChEBI" id="CHEBI:30616"/>
    </ligand>
</feature>
<evidence type="ECO:0000313" key="16">
    <source>
        <dbReference type="EMBL" id="GAT90828.1"/>
    </source>
</evidence>
<dbReference type="AlphaFoldDB" id="A0A087EN01"/>
<reference evidence="15 23" key="3">
    <citation type="journal article" date="2016" name="PeerJ">
        <title>Genome sequencing and analysis of the first complete genome of Lactobacillus kunkeei strain MP2, an Apis mellifera gut isolate.</title>
        <authorList>
            <person name="Asenjo F."/>
            <person name="Olmos A."/>
            <person name="Henriquez-Piskulich P."/>
            <person name="Polanco V."/>
            <person name="Aldea P."/>
            <person name="Ugalde J.A."/>
            <person name="Trombert A.N."/>
        </authorList>
    </citation>
    <scope>NUCLEOTIDE SEQUENCE [LARGE SCALE GENOMIC DNA]</scope>
    <source>
        <strain evidence="15 23">MP2</strain>
    </source>
</reference>
<dbReference type="GO" id="GO:0009156">
    <property type="term" value="P:ribonucleoside monophosphate biosynthetic process"/>
    <property type="evidence" value="ECO:0007669"/>
    <property type="project" value="InterPro"/>
</dbReference>
<dbReference type="InterPro" id="IPR029099">
    <property type="entry name" value="Pribosyltran_N"/>
</dbReference>
<dbReference type="GO" id="GO:0005737">
    <property type="term" value="C:cytoplasm"/>
    <property type="evidence" value="ECO:0007669"/>
    <property type="project" value="UniProtKB-SubCell"/>
</dbReference>
<sequence>MAERYSDPKLKIFALNSNIPLAEKIADRVGVDLGETSVDRFSDGEIRINIEESIRGDNCYIIQSTSAPVNDNLMELMIMIDALRRASAKTINVVIPYYGYARQDRKARSREPITAKLVANMLETAGIDRVVALDLHAAQIQGFFDVPVDHMMGAPLLADHFINHGWDSNAVVVSPDHGGVVRARALAEFLKAPIAIIDKRRPKANVAEIMNIIGDVKGKSCLMVDDMIDTAGTITLGAQALMDAGAKEVYACCTHPVLSGPAIDRIQQSPIKKLVVTDTIRLPKEKQIDKIEQISVAPLIGDAIKRINEDRAVSPLFSNRFRSNAE</sequence>
<dbReference type="UniPathway" id="UPA00087">
    <property type="reaction ID" value="UER00172"/>
</dbReference>
<keyword evidence="4 13" id="KW-0479">Metal-binding</keyword>
<dbReference type="Proteomes" id="UP000037749">
    <property type="component" value="Unassembled WGS sequence"/>
</dbReference>
<dbReference type="NCBIfam" id="NF002320">
    <property type="entry name" value="PRK01259.1"/>
    <property type="match status" value="1"/>
</dbReference>
<reference evidence="20 21" key="1">
    <citation type="journal article" date="2015" name="Genome Biol. Evol.">
        <title>Functionally Structured Genomes in Lactobacillus kunkeei Colonizing the Honey Crop and Food Products of Honeybees and Stingless Bees.</title>
        <authorList>
            <person name="Tamarit D."/>
            <person name="Ellegaard K.M."/>
            <person name="Wikander J."/>
            <person name="Olofsson T."/>
            <person name="Vasquez A."/>
            <person name="Andersson S.G."/>
        </authorList>
    </citation>
    <scope>NUCLEOTIDE SEQUENCE [LARGE SCALE GENOMIC DNA]</scope>
    <source>
        <strain evidence="17 21">LAko</strain>
        <strain evidence="18 20">LAla</strain>
        <strain evidence="19 22">LMbo</strain>
    </source>
</reference>
<feature type="binding site" evidence="13">
    <location>
        <position position="176"/>
    </location>
    <ligand>
        <name>Mg(2+)</name>
        <dbReference type="ChEBI" id="CHEBI:18420"/>
    </ligand>
</feature>
<dbReference type="STRING" id="148814.APS55_01325"/>
<dbReference type="SUPFAM" id="SSF53271">
    <property type="entry name" value="PRTase-like"/>
    <property type="match status" value="1"/>
</dbReference>
<dbReference type="CDD" id="cd06223">
    <property type="entry name" value="PRTases_typeI"/>
    <property type="match status" value="1"/>
</dbReference>
<dbReference type="GO" id="GO:0006015">
    <property type="term" value="P:5-phosphoribose 1-diphosphate biosynthetic process"/>
    <property type="evidence" value="ECO:0007669"/>
    <property type="project" value="UniProtKB-UniRule"/>
</dbReference>
<dbReference type="InterPro" id="IPR005946">
    <property type="entry name" value="Rib-P_diPkinase"/>
</dbReference>
<reference evidence="23" key="2">
    <citation type="submission" date="2015-10" db="EMBL/GenBank/DDBJ databases">
        <title>Bioinformatic analysis of the first complete genome sequence of Lactobacillus kunkeei strain MP2, an Apis mellifera gut isolate.</title>
        <authorList>
            <person name="Asenjo F."/>
            <person name="Olmos A."/>
            <person name="Henriquez-Piskulich P."/>
            <person name="Aldea P."/>
            <person name="Ugalde J.A."/>
            <person name="Trombert A.N."/>
        </authorList>
    </citation>
    <scope>NUCLEOTIDE SEQUENCE [LARGE SCALE GENOMIC DNA]</scope>
    <source>
        <strain evidence="23">MP2</strain>
    </source>
</reference>